<evidence type="ECO:0000256" key="13">
    <source>
        <dbReference type="ARBA" id="ARBA00023075"/>
    </source>
</evidence>
<evidence type="ECO:0000313" key="17">
    <source>
        <dbReference type="EMBL" id="GGC45229.1"/>
    </source>
</evidence>
<comment type="subunit">
    <text evidence="16">Composed of six subunits; NqrA, NqrB, NqrC, NqrD, NqrE and NqrF.</text>
</comment>
<feature type="transmembrane region" description="Helical" evidence="16">
    <location>
        <begin position="287"/>
        <end position="307"/>
    </location>
</feature>
<dbReference type="Proteomes" id="UP000635885">
    <property type="component" value="Unassembled WGS sequence"/>
</dbReference>
<keyword evidence="1 16" id="KW-0813">Transport</keyword>
<evidence type="ECO:0000256" key="4">
    <source>
        <dbReference type="ARBA" id="ARBA00022553"/>
    </source>
</evidence>
<keyword evidence="9 16" id="KW-1133">Transmembrane helix</keyword>
<comment type="cofactor">
    <cofactor evidence="16">
        <name>FMN</name>
        <dbReference type="ChEBI" id="CHEBI:58210"/>
    </cofactor>
</comment>
<evidence type="ECO:0000256" key="3">
    <source>
        <dbReference type="ARBA" id="ARBA00022519"/>
    </source>
</evidence>
<evidence type="ECO:0000313" key="18">
    <source>
        <dbReference type="Proteomes" id="UP000635885"/>
    </source>
</evidence>
<dbReference type="InterPro" id="IPR004338">
    <property type="entry name" value="NqrB/RnfD"/>
</dbReference>
<dbReference type="EC" id="7.2.1.1" evidence="16"/>
<evidence type="ECO:0000256" key="15">
    <source>
        <dbReference type="ARBA" id="ARBA00023201"/>
    </source>
</evidence>
<evidence type="ECO:0000256" key="1">
    <source>
        <dbReference type="ARBA" id="ARBA00022448"/>
    </source>
</evidence>
<feature type="transmembrane region" description="Helical" evidence="16">
    <location>
        <begin position="256"/>
        <end position="280"/>
    </location>
</feature>
<evidence type="ECO:0000256" key="8">
    <source>
        <dbReference type="ARBA" id="ARBA00022967"/>
    </source>
</evidence>
<dbReference type="PIRSF" id="PIRSF016055">
    <property type="entry name" value="NADH-UbQ_OxRdtase_B_su"/>
    <property type="match status" value="1"/>
</dbReference>
<feature type="transmembrane region" description="Helical" evidence="16">
    <location>
        <begin position="99"/>
        <end position="124"/>
    </location>
</feature>
<sequence length="404" mass="43311">MKFLRDLLDKQKPLFQKGGKLEPLYYAFEAGETFLFSPKHTNGIKGAQVKDAIDLKRMMITVVIAMIPALLFGIYNTGHQHFLATGQGAGLWDNFADKAILGLTLVLPIVIVAYAAGGLVEAAFAVIRKHPINEGFLVTGMLIPLVVPATLPLWQVALATIFAVVIAKEVFGGTGMNILNVAMTARAFLYFAYPAQISGDQVWTYLGDKTAVDGFSGATALAVAYNAGVEGEAVNTALSSHNSVLGSGIYEFANLFMGWIPGSIGETSTLMALVGAAILIGTGVASWKIIVSGFAGAYIMGFIMNLFAVNEYMAMGPEYHWVMGGLAFGIVFMATDPVSAAQTETGKWIYGLLIGALTVIIRVTNPAYPEGIMLAVLFLNVFAPLIDYYVVKANKKRRLQRATV</sequence>
<evidence type="ECO:0000256" key="14">
    <source>
        <dbReference type="ARBA" id="ARBA00023136"/>
    </source>
</evidence>
<keyword evidence="14 16" id="KW-0472">Membrane</keyword>
<keyword evidence="2 16" id="KW-1003">Cell membrane</keyword>
<keyword evidence="18" id="KW-1185">Reference proteome</keyword>
<evidence type="ECO:0000256" key="6">
    <source>
        <dbReference type="ARBA" id="ARBA00022643"/>
    </source>
</evidence>
<keyword evidence="4 16" id="KW-0597">Phosphoprotein</keyword>
<feature type="transmembrane region" description="Helical" evidence="16">
    <location>
        <begin position="58"/>
        <end position="75"/>
    </location>
</feature>
<dbReference type="InterPro" id="IPR010966">
    <property type="entry name" value="NqrB"/>
</dbReference>
<evidence type="ECO:0000256" key="9">
    <source>
        <dbReference type="ARBA" id="ARBA00022989"/>
    </source>
</evidence>
<reference evidence="18" key="1">
    <citation type="journal article" date="2019" name="Int. J. Syst. Evol. Microbiol.">
        <title>The Global Catalogue of Microorganisms (GCM) 10K type strain sequencing project: providing services to taxonomists for standard genome sequencing and annotation.</title>
        <authorList>
            <consortium name="The Broad Institute Genomics Platform"/>
            <consortium name="The Broad Institute Genome Sequencing Center for Infectious Disease"/>
            <person name="Wu L."/>
            <person name="Ma J."/>
        </authorList>
    </citation>
    <scope>NUCLEOTIDE SEQUENCE [LARGE SCALE GENOMIC DNA]</scope>
    <source>
        <strain evidence="18">CGMCC 1.12479</strain>
    </source>
</reference>
<feature type="transmembrane region" description="Helical" evidence="16">
    <location>
        <begin position="348"/>
        <end position="365"/>
    </location>
</feature>
<dbReference type="Pfam" id="PF03116">
    <property type="entry name" value="NQR2_RnfD_RnfE"/>
    <property type="match status" value="1"/>
</dbReference>
<keyword evidence="3" id="KW-0997">Cell inner membrane</keyword>
<dbReference type="EMBL" id="BMFD01000008">
    <property type="protein sequence ID" value="GGC45229.1"/>
    <property type="molecule type" value="Genomic_DNA"/>
</dbReference>
<protein>
    <recommendedName>
        <fullName evidence="16">Na(+)-translocating NADH-quinone reductase subunit B</fullName>
        <shortName evidence="16">Na(+)-NQR subunit B</shortName>
        <shortName evidence="16">Na(+)-translocating NQR subunit B</shortName>
        <ecNumber evidence="16">7.2.1.1</ecNumber>
    </recommendedName>
    <alternativeName>
        <fullName evidence="16">NQR complex subunit B</fullName>
    </alternativeName>
    <alternativeName>
        <fullName evidence="16">NQR-1 subunit B</fullName>
    </alternativeName>
</protein>
<accession>A0ABQ1MVP9</accession>
<comment type="subcellular location">
    <subcellularLocation>
        <location evidence="16">Cell membrane</location>
        <topology evidence="16">Multi-pass membrane protein</topology>
    </subcellularLocation>
</comment>
<evidence type="ECO:0000256" key="2">
    <source>
        <dbReference type="ARBA" id="ARBA00022475"/>
    </source>
</evidence>
<feature type="transmembrane region" description="Helical" evidence="16">
    <location>
        <begin position="319"/>
        <end position="336"/>
    </location>
</feature>
<evidence type="ECO:0000256" key="10">
    <source>
        <dbReference type="ARBA" id="ARBA00023027"/>
    </source>
</evidence>
<proteinExistence type="inferred from homology"/>
<comment type="function">
    <text evidence="16">NQR complex catalyzes the reduction of ubiquinone-1 to ubiquinol by two successive reactions, coupled with the transport of Na(+) ions from the cytoplasm to the periplasm. NqrA to NqrE are probably involved in the second step, the conversion of ubisemiquinone to ubiquinol.</text>
</comment>
<organism evidence="17 18">
    <name type="scientific">Belliella aquatica</name>
    <dbReference type="NCBI Taxonomy" id="1323734"/>
    <lineage>
        <taxon>Bacteria</taxon>
        <taxon>Pseudomonadati</taxon>
        <taxon>Bacteroidota</taxon>
        <taxon>Cytophagia</taxon>
        <taxon>Cytophagales</taxon>
        <taxon>Cyclobacteriaceae</taxon>
        <taxon>Belliella</taxon>
    </lineage>
</organism>
<dbReference type="NCBIfam" id="TIGR01937">
    <property type="entry name" value="nqrB"/>
    <property type="match status" value="1"/>
</dbReference>
<dbReference type="NCBIfam" id="NF003756">
    <property type="entry name" value="PRK05349.1"/>
    <property type="match status" value="1"/>
</dbReference>
<keyword evidence="8 16" id="KW-1278">Translocase</keyword>
<keyword evidence="6 16" id="KW-0288">FMN</keyword>
<keyword evidence="11 16" id="KW-0915">Sodium</keyword>
<name>A0ABQ1MVP9_9BACT</name>
<evidence type="ECO:0000256" key="12">
    <source>
        <dbReference type="ARBA" id="ARBA00023065"/>
    </source>
</evidence>
<feature type="modified residue" description="FMN phosphoryl threonine" evidence="16">
    <location>
        <position position="219"/>
    </location>
</feature>
<keyword evidence="13 16" id="KW-0830">Ubiquinone</keyword>
<keyword evidence="10 16" id="KW-0520">NAD</keyword>
<feature type="transmembrane region" description="Helical" evidence="16">
    <location>
        <begin position="371"/>
        <end position="391"/>
    </location>
</feature>
<comment type="similarity">
    <text evidence="16">Belongs to the NqrB/RnfD family.</text>
</comment>
<dbReference type="PANTHER" id="PTHR30578">
    <property type="entry name" value="ELECTRON TRANSPORT COMPLEX PROTEIN RNFD"/>
    <property type="match status" value="1"/>
</dbReference>
<feature type="transmembrane region" description="Helical" evidence="16">
    <location>
        <begin position="136"/>
        <end position="167"/>
    </location>
</feature>
<evidence type="ECO:0000256" key="16">
    <source>
        <dbReference type="HAMAP-Rule" id="MF_00426"/>
    </source>
</evidence>
<comment type="caution">
    <text evidence="17">The sequence shown here is derived from an EMBL/GenBank/DDBJ whole genome shotgun (WGS) entry which is preliminary data.</text>
</comment>
<keyword evidence="5 16" id="KW-0285">Flavoprotein</keyword>
<evidence type="ECO:0000256" key="7">
    <source>
        <dbReference type="ARBA" id="ARBA00022692"/>
    </source>
</evidence>
<dbReference type="PANTHER" id="PTHR30578:SF1">
    <property type="entry name" value="NA(+)-TRANSLOCATING NADH-QUINONE REDUCTASE SUBUNIT B"/>
    <property type="match status" value="1"/>
</dbReference>
<keyword evidence="7 16" id="KW-0812">Transmembrane</keyword>
<dbReference type="RefSeq" id="WP_188443367.1">
    <property type="nucleotide sequence ID" value="NZ_BMFD01000008.1"/>
</dbReference>
<gene>
    <name evidence="16 17" type="primary">nqrB</name>
    <name evidence="17" type="ORF">GCM10010993_24720</name>
</gene>
<keyword evidence="15 16" id="KW-0739">Sodium transport</keyword>
<keyword evidence="12 16" id="KW-0406">Ion transport</keyword>
<evidence type="ECO:0000256" key="11">
    <source>
        <dbReference type="ARBA" id="ARBA00023053"/>
    </source>
</evidence>
<evidence type="ECO:0000256" key="5">
    <source>
        <dbReference type="ARBA" id="ARBA00022630"/>
    </source>
</evidence>
<dbReference type="HAMAP" id="MF_00426">
    <property type="entry name" value="NqrB"/>
    <property type="match status" value="1"/>
</dbReference>
<comment type="catalytic activity">
    <reaction evidence="16">
        <text>a ubiquinone + n Na(+)(in) + NADH + H(+) = a ubiquinol + n Na(+)(out) + NAD(+)</text>
        <dbReference type="Rhea" id="RHEA:47748"/>
        <dbReference type="Rhea" id="RHEA-COMP:9565"/>
        <dbReference type="Rhea" id="RHEA-COMP:9566"/>
        <dbReference type="ChEBI" id="CHEBI:15378"/>
        <dbReference type="ChEBI" id="CHEBI:16389"/>
        <dbReference type="ChEBI" id="CHEBI:17976"/>
        <dbReference type="ChEBI" id="CHEBI:29101"/>
        <dbReference type="ChEBI" id="CHEBI:57540"/>
        <dbReference type="ChEBI" id="CHEBI:57945"/>
        <dbReference type="EC" id="7.2.1.1"/>
    </reaction>
</comment>